<dbReference type="GO" id="GO:0000400">
    <property type="term" value="F:four-way junction DNA binding"/>
    <property type="evidence" value="ECO:0007669"/>
    <property type="project" value="TreeGrafter"/>
</dbReference>
<keyword evidence="7" id="KW-1185">Reference proteome</keyword>
<keyword evidence="1" id="KW-0547">Nucleotide-binding</keyword>
<dbReference type="OrthoDB" id="6513042at2759"/>
<sequence length="229" mass="25963">MDKSENSFSEILDLRSFDLGVCSLFDAQPTETIDPPNQSESPAVFTFPDRPQINYQPTANDSDALDGFDLSVGNTWQYPTSHEVRSYQFVISERCLYQNCLVCIPTGLGKTFIAAVVLHNFLRWYPSGRVIFMAPTRPLVTQQMEACREFTKMSPDIFTELTGTVHPAQRAQMWNQFRAFFLTPQAIVNDLISGICPASSITCIVIDEAHKATGNHAYCQVRFFYIFCW</sequence>
<dbReference type="GO" id="GO:0009378">
    <property type="term" value="F:four-way junction helicase activity"/>
    <property type="evidence" value="ECO:0007669"/>
    <property type="project" value="TreeGrafter"/>
</dbReference>
<dbReference type="GO" id="GO:0045003">
    <property type="term" value="P:double-strand break repair via synthesis-dependent strand annealing"/>
    <property type="evidence" value="ECO:0007669"/>
    <property type="project" value="TreeGrafter"/>
</dbReference>
<accession>A0A3P7LQR6</accession>
<dbReference type="Pfam" id="PF00270">
    <property type="entry name" value="DEAD"/>
    <property type="match status" value="1"/>
</dbReference>
<gene>
    <name evidence="6" type="ORF">DILT_LOCUS8149</name>
</gene>
<keyword evidence="4" id="KW-0067">ATP-binding</keyword>
<dbReference type="EMBL" id="UYRU01053599">
    <property type="protein sequence ID" value="VDN12318.1"/>
    <property type="molecule type" value="Genomic_DNA"/>
</dbReference>
<evidence type="ECO:0000313" key="7">
    <source>
        <dbReference type="Proteomes" id="UP000281553"/>
    </source>
</evidence>
<dbReference type="InterPro" id="IPR027417">
    <property type="entry name" value="P-loop_NTPase"/>
</dbReference>
<evidence type="ECO:0000256" key="3">
    <source>
        <dbReference type="ARBA" id="ARBA00022806"/>
    </source>
</evidence>
<dbReference type="Gene3D" id="3.40.50.300">
    <property type="entry name" value="P-loop containing nucleotide triphosphate hydrolases"/>
    <property type="match status" value="1"/>
</dbReference>
<dbReference type="Proteomes" id="UP000281553">
    <property type="component" value="Unassembled WGS sequence"/>
</dbReference>
<dbReference type="InterPro" id="IPR011545">
    <property type="entry name" value="DEAD/DEAH_box_helicase_dom"/>
</dbReference>
<proteinExistence type="predicted"/>
<dbReference type="PROSITE" id="PS51192">
    <property type="entry name" value="HELICASE_ATP_BIND_1"/>
    <property type="match status" value="1"/>
</dbReference>
<dbReference type="PANTHER" id="PTHR14025">
    <property type="entry name" value="FANCONI ANEMIA GROUP M FANCM FAMILY MEMBER"/>
    <property type="match status" value="1"/>
</dbReference>
<evidence type="ECO:0000256" key="4">
    <source>
        <dbReference type="ARBA" id="ARBA00022840"/>
    </source>
</evidence>
<organism evidence="6 7">
    <name type="scientific">Dibothriocephalus latus</name>
    <name type="common">Fish tapeworm</name>
    <name type="synonym">Diphyllobothrium latum</name>
    <dbReference type="NCBI Taxonomy" id="60516"/>
    <lineage>
        <taxon>Eukaryota</taxon>
        <taxon>Metazoa</taxon>
        <taxon>Spiralia</taxon>
        <taxon>Lophotrochozoa</taxon>
        <taxon>Platyhelminthes</taxon>
        <taxon>Cestoda</taxon>
        <taxon>Eucestoda</taxon>
        <taxon>Diphyllobothriidea</taxon>
        <taxon>Diphyllobothriidae</taxon>
        <taxon>Dibothriocephalus</taxon>
    </lineage>
</organism>
<evidence type="ECO:0000256" key="2">
    <source>
        <dbReference type="ARBA" id="ARBA00022801"/>
    </source>
</evidence>
<name>A0A3P7LQR6_DIBLA</name>
<evidence type="ECO:0000313" key="6">
    <source>
        <dbReference type="EMBL" id="VDN12318.1"/>
    </source>
</evidence>
<keyword evidence="3" id="KW-0347">Helicase</keyword>
<dbReference type="SMART" id="SM00487">
    <property type="entry name" value="DEXDc"/>
    <property type="match status" value="1"/>
</dbReference>
<dbReference type="GO" id="GO:0005524">
    <property type="term" value="F:ATP binding"/>
    <property type="evidence" value="ECO:0007669"/>
    <property type="project" value="UniProtKB-KW"/>
</dbReference>
<dbReference type="GO" id="GO:0016787">
    <property type="term" value="F:hydrolase activity"/>
    <property type="evidence" value="ECO:0007669"/>
    <property type="project" value="UniProtKB-KW"/>
</dbReference>
<dbReference type="PANTHER" id="PTHR14025:SF20">
    <property type="entry name" value="FANCONI ANEMIA GROUP M PROTEIN"/>
    <property type="match status" value="1"/>
</dbReference>
<evidence type="ECO:0000256" key="1">
    <source>
        <dbReference type="ARBA" id="ARBA00022741"/>
    </source>
</evidence>
<dbReference type="InterPro" id="IPR014001">
    <property type="entry name" value="Helicase_ATP-bd"/>
</dbReference>
<keyword evidence="2" id="KW-0378">Hydrolase</keyword>
<feature type="domain" description="Helicase ATP-binding" evidence="5">
    <location>
        <begin position="91"/>
        <end position="229"/>
    </location>
</feature>
<dbReference type="AlphaFoldDB" id="A0A3P7LQR6"/>
<dbReference type="GO" id="GO:0036297">
    <property type="term" value="P:interstrand cross-link repair"/>
    <property type="evidence" value="ECO:0007669"/>
    <property type="project" value="TreeGrafter"/>
</dbReference>
<evidence type="ECO:0000259" key="5">
    <source>
        <dbReference type="PROSITE" id="PS51192"/>
    </source>
</evidence>
<dbReference type="SUPFAM" id="SSF52540">
    <property type="entry name" value="P-loop containing nucleoside triphosphate hydrolases"/>
    <property type="match status" value="1"/>
</dbReference>
<dbReference type="GO" id="GO:0043138">
    <property type="term" value="F:3'-5' DNA helicase activity"/>
    <property type="evidence" value="ECO:0007669"/>
    <property type="project" value="TreeGrafter"/>
</dbReference>
<reference evidence="6 7" key="1">
    <citation type="submission" date="2018-11" db="EMBL/GenBank/DDBJ databases">
        <authorList>
            <consortium name="Pathogen Informatics"/>
        </authorList>
    </citation>
    <scope>NUCLEOTIDE SEQUENCE [LARGE SCALE GENOMIC DNA]</scope>
</reference>
<protein>
    <recommendedName>
        <fullName evidence="5">Helicase ATP-binding domain-containing protein</fullName>
    </recommendedName>
</protein>